<organism evidence="1 2">
    <name type="scientific">Sphaerodactylus townsendi</name>
    <dbReference type="NCBI Taxonomy" id="933632"/>
    <lineage>
        <taxon>Eukaryota</taxon>
        <taxon>Metazoa</taxon>
        <taxon>Chordata</taxon>
        <taxon>Craniata</taxon>
        <taxon>Vertebrata</taxon>
        <taxon>Euteleostomi</taxon>
        <taxon>Lepidosauria</taxon>
        <taxon>Squamata</taxon>
        <taxon>Bifurcata</taxon>
        <taxon>Gekkota</taxon>
        <taxon>Sphaerodactylidae</taxon>
        <taxon>Sphaerodactylus</taxon>
    </lineage>
</organism>
<comment type="caution">
    <text evidence="1">The sequence shown here is derived from an EMBL/GenBank/DDBJ whole genome shotgun (WGS) entry which is preliminary data.</text>
</comment>
<accession>A0ACB8EGD7</accession>
<evidence type="ECO:0000313" key="2">
    <source>
        <dbReference type="Proteomes" id="UP000827872"/>
    </source>
</evidence>
<dbReference type="EMBL" id="CM037616">
    <property type="protein sequence ID" value="KAH7991375.1"/>
    <property type="molecule type" value="Genomic_DNA"/>
</dbReference>
<gene>
    <name evidence="1" type="ORF">K3G42_005352</name>
</gene>
<protein>
    <submittedName>
        <fullName evidence="1">Uncharacterized protein</fullName>
    </submittedName>
</protein>
<dbReference type="Proteomes" id="UP000827872">
    <property type="component" value="Linkage Group LG03"/>
</dbReference>
<keyword evidence="2" id="KW-1185">Reference proteome</keyword>
<evidence type="ECO:0000313" key="1">
    <source>
        <dbReference type="EMBL" id="KAH7991375.1"/>
    </source>
</evidence>
<sequence length="279" mass="30909">MAAAAGPLEELCEEASCSVCLDFFRDPVTIAGCGHTFCRACLTHSWGGLEGAEASCPLCRGPAQEGTLRPNHQLANFVELIQKLRPVGGKGGICEKHQEPLKLFCREDEAPLCLVCGRSQVHRGHQVIPLEEASQGNRDEFCYCLDNLKEERVKILACKVDVVKESRDLLKQTTEQKQETVAKFRELHTFLEEQEKLLLAQMEEVEKEVAKNREQRLAELSKALSSVDNLIQDMEEKCQQPAIELLQGARSILQRAGYGGTLEVNTVMVAEPNVICSGC</sequence>
<reference evidence="1" key="1">
    <citation type="submission" date="2021-08" db="EMBL/GenBank/DDBJ databases">
        <title>The first chromosome-level gecko genome reveals the dynamic sex chromosomes of Neotropical dwarf geckos (Sphaerodactylidae: Sphaerodactylus).</title>
        <authorList>
            <person name="Pinto B.J."/>
            <person name="Keating S.E."/>
            <person name="Gamble T."/>
        </authorList>
    </citation>
    <scope>NUCLEOTIDE SEQUENCE</scope>
    <source>
        <strain evidence="1">TG3544</strain>
    </source>
</reference>
<proteinExistence type="predicted"/>
<name>A0ACB8EGD7_9SAUR</name>